<keyword evidence="2" id="KW-1185">Reference proteome</keyword>
<dbReference type="eggNOG" id="COG3046">
    <property type="taxonomic scope" value="Bacteria"/>
</dbReference>
<dbReference type="Pfam" id="PF04244">
    <property type="entry name" value="DPRP"/>
    <property type="match status" value="1"/>
</dbReference>
<protein>
    <submittedName>
        <fullName evidence="1">Deoxyribodipyrimidine photolyase</fullName>
    </submittedName>
</protein>
<dbReference type="EMBL" id="JPIN01000006">
    <property type="protein sequence ID" value="KFZ28956.1"/>
    <property type="molecule type" value="Genomic_DNA"/>
</dbReference>
<dbReference type="STRING" id="1517416.IDAT_07105"/>
<dbReference type="PANTHER" id="PTHR38657">
    <property type="entry name" value="SLR1343 PROTEIN"/>
    <property type="match status" value="1"/>
</dbReference>
<dbReference type="Gene3D" id="1.10.579.10">
    <property type="entry name" value="DNA Cyclobutane Dipyrimidine Photolyase, subunit A, domain 3"/>
    <property type="match status" value="1"/>
</dbReference>
<organism evidence="1 2">
    <name type="scientific">Pseudidiomarina atlantica</name>
    <dbReference type="NCBI Taxonomy" id="1517416"/>
    <lineage>
        <taxon>Bacteria</taxon>
        <taxon>Pseudomonadati</taxon>
        <taxon>Pseudomonadota</taxon>
        <taxon>Gammaproteobacteria</taxon>
        <taxon>Alteromonadales</taxon>
        <taxon>Idiomarinaceae</taxon>
        <taxon>Pseudidiomarina</taxon>
    </lineage>
</organism>
<dbReference type="Gene3D" id="1.25.40.80">
    <property type="match status" value="1"/>
</dbReference>
<dbReference type="InterPro" id="IPR014729">
    <property type="entry name" value="Rossmann-like_a/b/a_fold"/>
</dbReference>
<dbReference type="Gene3D" id="3.40.50.620">
    <property type="entry name" value="HUPs"/>
    <property type="match status" value="1"/>
</dbReference>
<proteinExistence type="predicted"/>
<dbReference type="InterPro" id="IPR007357">
    <property type="entry name" value="PhrB-like"/>
</dbReference>
<dbReference type="InterPro" id="IPR052551">
    <property type="entry name" value="UV-DNA_repair_photolyase"/>
</dbReference>
<accession>A0A094J8P2</accession>
<evidence type="ECO:0000313" key="1">
    <source>
        <dbReference type="EMBL" id="KFZ28956.1"/>
    </source>
</evidence>
<dbReference type="Proteomes" id="UP000053718">
    <property type="component" value="Unassembled WGS sequence"/>
</dbReference>
<comment type="caution">
    <text evidence="1">The sequence shown here is derived from an EMBL/GenBank/DDBJ whole genome shotgun (WGS) entry which is preliminary data.</text>
</comment>
<dbReference type="GO" id="GO:0016829">
    <property type="term" value="F:lyase activity"/>
    <property type="evidence" value="ECO:0007669"/>
    <property type="project" value="UniProtKB-KW"/>
</dbReference>
<dbReference type="SUPFAM" id="SSF48173">
    <property type="entry name" value="Cryptochrome/photolyase FAD-binding domain"/>
    <property type="match status" value="1"/>
</dbReference>
<dbReference type="Gene3D" id="1.10.10.1710">
    <property type="entry name" value="Deoxyribodipyrimidine photolyase-related"/>
    <property type="match status" value="1"/>
</dbReference>
<name>A0A094J8P2_9GAMM</name>
<evidence type="ECO:0000313" key="2">
    <source>
        <dbReference type="Proteomes" id="UP000053718"/>
    </source>
</evidence>
<dbReference type="AlphaFoldDB" id="A0A094J8P2"/>
<reference evidence="1 2" key="1">
    <citation type="submission" date="2014-06" db="EMBL/GenBank/DDBJ databases">
        <title>Draft genome sequence of Idiomarina sp. MCCC 1A10513.</title>
        <authorList>
            <person name="Du J."/>
            <person name="Lai Q."/>
            <person name="Shao Z."/>
        </authorList>
    </citation>
    <scope>NUCLEOTIDE SEQUENCE [LARGE SCALE GENOMIC DNA]</scope>
    <source>
        <strain evidence="1 2">MCCC 1A10513</strain>
    </source>
</reference>
<gene>
    <name evidence="1" type="ORF">IDAT_07105</name>
</gene>
<keyword evidence="1" id="KW-0456">Lyase</keyword>
<dbReference type="InterPro" id="IPR036134">
    <property type="entry name" value="Crypto/Photolyase_FAD-like_sf"/>
</dbReference>
<sequence length="519" mass="61056">MSQLKQRSFRRIALLLGDQLNAQHSWFQEQHPDTLFVMFEMRQETDYCQHHIQKVVGFFVAMRHFANALANAGRSVLYLTLDEADNQQSLTANLDAVIDACAATEVWLQQPDEYRLDRQLLEWVEQHKKVHCSWFDSEHFLTERDVLKQWFGTSRNYLMESFYRRVRKQTGYLMENDKPAGGKWNYDKDNRKKLSSRQSLPQPLLFGHDVTAIVKMLTQAQVKTIGNITAEQFIWPVTRRESKQLLDFFVTELLPSFGDYQDAMLVDQWSLYHSRISFALNTKMISPRYVVETAIAAWQRDPERISLNQIEGFIRQIIGWREFVRAIYWQFMPDYERLNHFEYQQALPKFYWDADTKLNCLHHSIQQSLDFAYAHHIQRLMITGNFALLTASDPNAVDAWYLGIYIDALQWVELPNTRGMSQFADGGILATKPYVSSGSYIQKMSNYCDTCHYDVKAKTGENACPFNLLYWHFIDRHHDKLVKNGRMGLILKQWEKRDANEKRQIIQEAQAFLDNLPRS</sequence>
<dbReference type="PANTHER" id="PTHR38657:SF1">
    <property type="entry name" value="SLR1343 PROTEIN"/>
    <property type="match status" value="1"/>
</dbReference>